<dbReference type="InterPro" id="IPR012337">
    <property type="entry name" value="RNaseH-like_sf"/>
</dbReference>
<gene>
    <name evidence="2" type="ORF">CK203_061242</name>
</gene>
<name>A0A438GK07_VITVI</name>
<evidence type="ECO:0000256" key="1">
    <source>
        <dbReference type="SAM" id="MobiDB-lite"/>
    </source>
</evidence>
<accession>A0A438GK07</accession>
<comment type="caution">
    <text evidence="2">The sequence shown here is derived from an EMBL/GenBank/DDBJ whole genome shotgun (WGS) entry which is preliminary data.</text>
</comment>
<protein>
    <submittedName>
        <fullName evidence="2">Uncharacterized protein</fullName>
    </submittedName>
</protein>
<dbReference type="SUPFAM" id="SSF53098">
    <property type="entry name" value="Ribonuclease H-like"/>
    <property type="match status" value="1"/>
</dbReference>
<feature type="compositionally biased region" description="Acidic residues" evidence="1">
    <location>
        <begin position="231"/>
        <end position="247"/>
    </location>
</feature>
<sequence length="268" mass="30940">MMRRFTGQRELLRLAKTWFATAFITLSRLHEQKTTWGRCLQAQIDQIVLGPLVRVLRLVDGEKKAPMGYIYEAMNRVKDTVVTSFNGNEEKYKEIFNIIDKRWEIQLYRPLHAVGYFLNPEFFYDKPEIEHNAEIMSDLYKCILRLTRDLAKQEKVVAKMSLFTNAQGLFGNELAVRTRKTRALGRMEDEDSHGGAQDDFVFDDDNLTWGDVAIATRAEEARTLPSHSLIDEDEDGDMVDSAYEEDGEGYKYGDGNDDDDDLVDLEEE</sequence>
<feature type="region of interest" description="Disordered" evidence="1">
    <location>
        <begin position="225"/>
        <end position="268"/>
    </location>
</feature>
<proteinExistence type="predicted"/>
<dbReference type="AlphaFoldDB" id="A0A438GK07"/>
<feature type="compositionally biased region" description="Acidic residues" evidence="1">
    <location>
        <begin position="255"/>
        <end position="268"/>
    </location>
</feature>
<dbReference type="Proteomes" id="UP000288805">
    <property type="component" value="Unassembled WGS sequence"/>
</dbReference>
<evidence type="ECO:0000313" key="3">
    <source>
        <dbReference type="Proteomes" id="UP000288805"/>
    </source>
</evidence>
<organism evidence="2 3">
    <name type="scientific">Vitis vinifera</name>
    <name type="common">Grape</name>
    <dbReference type="NCBI Taxonomy" id="29760"/>
    <lineage>
        <taxon>Eukaryota</taxon>
        <taxon>Viridiplantae</taxon>
        <taxon>Streptophyta</taxon>
        <taxon>Embryophyta</taxon>
        <taxon>Tracheophyta</taxon>
        <taxon>Spermatophyta</taxon>
        <taxon>Magnoliopsida</taxon>
        <taxon>eudicotyledons</taxon>
        <taxon>Gunneridae</taxon>
        <taxon>Pentapetalae</taxon>
        <taxon>rosids</taxon>
        <taxon>Vitales</taxon>
        <taxon>Vitaceae</taxon>
        <taxon>Viteae</taxon>
        <taxon>Vitis</taxon>
    </lineage>
</organism>
<reference evidence="2 3" key="1">
    <citation type="journal article" date="2018" name="PLoS Genet.">
        <title>Population sequencing reveals clonal diversity and ancestral inbreeding in the grapevine cultivar Chardonnay.</title>
        <authorList>
            <person name="Roach M.J."/>
            <person name="Johnson D.L."/>
            <person name="Bohlmann J."/>
            <person name="van Vuuren H.J."/>
            <person name="Jones S.J."/>
            <person name="Pretorius I.S."/>
            <person name="Schmidt S.A."/>
            <person name="Borneman A.R."/>
        </authorList>
    </citation>
    <scope>NUCLEOTIDE SEQUENCE [LARGE SCALE GENOMIC DNA]</scope>
    <source>
        <strain evidence="3">cv. Chardonnay</strain>
        <tissue evidence="2">Leaf</tissue>
    </source>
</reference>
<dbReference type="EMBL" id="QGNW01000412">
    <property type="protein sequence ID" value="RVW72556.1"/>
    <property type="molecule type" value="Genomic_DNA"/>
</dbReference>
<evidence type="ECO:0000313" key="2">
    <source>
        <dbReference type="EMBL" id="RVW72556.1"/>
    </source>
</evidence>